<proteinExistence type="predicted"/>
<dbReference type="EMBL" id="EQ973777">
    <property type="protein sequence ID" value="EEF49848.1"/>
    <property type="molecule type" value="Genomic_DNA"/>
</dbReference>
<reference evidence="2" key="1">
    <citation type="journal article" date="2010" name="Nat. Biotechnol.">
        <title>Draft genome sequence of the oilseed species Ricinus communis.</title>
        <authorList>
            <person name="Chan A.P."/>
            <person name="Crabtree J."/>
            <person name="Zhao Q."/>
            <person name="Lorenzi H."/>
            <person name="Orvis J."/>
            <person name="Puiu D."/>
            <person name="Melake-Berhan A."/>
            <person name="Jones K.M."/>
            <person name="Redman J."/>
            <person name="Chen G."/>
            <person name="Cahoon E.B."/>
            <person name="Gedil M."/>
            <person name="Stanke M."/>
            <person name="Haas B.J."/>
            <person name="Wortman J.R."/>
            <person name="Fraser-Liggett C.M."/>
            <person name="Ravel J."/>
            <person name="Rabinowicz P.D."/>
        </authorList>
    </citation>
    <scope>NUCLEOTIDE SEQUENCE [LARGE SCALE GENOMIC DNA]</scope>
    <source>
        <strain evidence="2">cv. Hale</strain>
    </source>
</reference>
<dbReference type="AlphaFoldDB" id="B9RF77"/>
<protein>
    <submittedName>
        <fullName evidence="1">Uncharacterized protein</fullName>
    </submittedName>
</protein>
<name>B9RF77_RICCO</name>
<organism evidence="1 2">
    <name type="scientific">Ricinus communis</name>
    <name type="common">Castor bean</name>
    <dbReference type="NCBI Taxonomy" id="3988"/>
    <lineage>
        <taxon>Eukaryota</taxon>
        <taxon>Viridiplantae</taxon>
        <taxon>Streptophyta</taxon>
        <taxon>Embryophyta</taxon>
        <taxon>Tracheophyta</taxon>
        <taxon>Spermatophyta</taxon>
        <taxon>Magnoliopsida</taxon>
        <taxon>eudicotyledons</taxon>
        <taxon>Gunneridae</taxon>
        <taxon>Pentapetalae</taxon>
        <taxon>rosids</taxon>
        <taxon>fabids</taxon>
        <taxon>Malpighiales</taxon>
        <taxon>Euphorbiaceae</taxon>
        <taxon>Acalyphoideae</taxon>
        <taxon>Acalypheae</taxon>
        <taxon>Ricinus</taxon>
    </lineage>
</organism>
<evidence type="ECO:0000313" key="1">
    <source>
        <dbReference type="EMBL" id="EEF49848.1"/>
    </source>
</evidence>
<gene>
    <name evidence="1" type="ORF">RCOM_1432160</name>
</gene>
<keyword evidence="2" id="KW-1185">Reference proteome</keyword>
<dbReference type="Proteomes" id="UP000008311">
    <property type="component" value="Unassembled WGS sequence"/>
</dbReference>
<evidence type="ECO:0000313" key="2">
    <source>
        <dbReference type="Proteomes" id="UP000008311"/>
    </source>
</evidence>
<accession>B9RF77</accession>
<sequence>MGISSAIFESDAKEVIRAVKDVSGVVQHILRSFNFEADFVANAILKNCVAQIGCVIPLDS</sequence>
<dbReference type="InParanoid" id="B9RF77"/>